<gene>
    <name evidence="3" type="ORF">TrCOL_g3571</name>
</gene>
<name>A0A9W7L4I7_9STRA</name>
<feature type="compositionally biased region" description="Low complexity" evidence="1">
    <location>
        <begin position="251"/>
        <end position="279"/>
    </location>
</feature>
<feature type="compositionally biased region" description="Polar residues" evidence="1">
    <location>
        <begin position="292"/>
        <end position="311"/>
    </location>
</feature>
<organism evidence="3 4">
    <name type="scientific">Triparma columacea</name>
    <dbReference type="NCBI Taxonomy" id="722753"/>
    <lineage>
        <taxon>Eukaryota</taxon>
        <taxon>Sar</taxon>
        <taxon>Stramenopiles</taxon>
        <taxon>Ochrophyta</taxon>
        <taxon>Bolidophyceae</taxon>
        <taxon>Parmales</taxon>
        <taxon>Triparmaceae</taxon>
        <taxon>Triparma</taxon>
    </lineage>
</organism>
<proteinExistence type="predicted"/>
<accession>A0A9W7L4I7</accession>
<feature type="region of interest" description="Disordered" evidence="1">
    <location>
        <begin position="238"/>
        <end position="326"/>
    </location>
</feature>
<dbReference type="Proteomes" id="UP001165065">
    <property type="component" value="Unassembled WGS sequence"/>
</dbReference>
<dbReference type="Gene3D" id="1.25.10.10">
    <property type="entry name" value="Leucine-rich Repeat Variant"/>
    <property type="match status" value="1"/>
</dbReference>
<dbReference type="Pfam" id="PF12348">
    <property type="entry name" value="CLASP_N"/>
    <property type="match status" value="1"/>
</dbReference>
<evidence type="ECO:0000313" key="3">
    <source>
        <dbReference type="EMBL" id="GMI31669.1"/>
    </source>
</evidence>
<dbReference type="OrthoDB" id="10398174at2759"/>
<dbReference type="AlphaFoldDB" id="A0A9W7L4I7"/>
<feature type="domain" description="CLASP N-terminal" evidence="2">
    <location>
        <begin position="3"/>
        <end position="190"/>
    </location>
</feature>
<dbReference type="InterPro" id="IPR011989">
    <property type="entry name" value="ARM-like"/>
</dbReference>
<evidence type="ECO:0000259" key="2">
    <source>
        <dbReference type="Pfam" id="PF12348"/>
    </source>
</evidence>
<keyword evidence="4" id="KW-1185">Reference proteome</keyword>
<dbReference type="SUPFAM" id="SSF48371">
    <property type="entry name" value="ARM repeat"/>
    <property type="match status" value="1"/>
</dbReference>
<protein>
    <recommendedName>
        <fullName evidence="2">CLASP N-terminal domain-containing protein</fullName>
    </recommendedName>
</protein>
<sequence length="509" mass="55655">MSSQVSPLIASLLDLSPKVDWQRKTSALEQFSSAYTSREHRTSSSELAQLNVFFASCLGDLRSSLIRAALDCLVNITKHNPNIASFLLTMLTPSFINLLSQTVKVIQVMTVQSVKALMDSCKFTKCVPLFIEAAVRREQKSARSWCFVLLHHALLNFPPNTFSNSSFHKACARGMEDPAQQVRMEARKVYDAMPSQGKAGVRGMVSNARLRSILESKSGGAKGTSVDGMKMRRTVEGISKMSTMAKKKKSASSASSRSQPHSAAPTTTTATTATVAAASPPIPPPRRESKRISASSVFSTLTPEKPSPQNSRKPHPAYASAPAPNPSIETSVQTLATIQIQSVLRGVHTRKSLGGTKLKALVEKGTVMKDMRDRRKSCVGVLPLPVTPERKEEKSKFSPFPVVEEKKLGDSFGSSNPSPPSQKSLHRPPKPAVAKTTSSTSSAAKIEKVYRAHKIAIDELMQTLQEEMTIITNVEGRKKDRGYLEAVKVCLEARRDIDEKLLEQVERLL</sequence>
<comment type="caution">
    <text evidence="3">The sequence shown here is derived from an EMBL/GenBank/DDBJ whole genome shotgun (WGS) entry which is preliminary data.</text>
</comment>
<evidence type="ECO:0000313" key="4">
    <source>
        <dbReference type="Proteomes" id="UP001165065"/>
    </source>
</evidence>
<dbReference type="EMBL" id="BRYA01000749">
    <property type="protein sequence ID" value="GMI31669.1"/>
    <property type="molecule type" value="Genomic_DNA"/>
</dbReference>
<dbReference type="InterPro" id="IPR024395">
    <property type="entry name" value="CLASP_N_dom"/>
</dbReference>
<reference evidence="4" key="1">
    <citation type="journal article" date="2023" name="Commun. Biol.">
        <title>Genome analysis of Parmales, the sister group of diatoms, reveals the evolutionary specialization of diatoms from phago-mixotrophs to photoautotrophs.</title>
        <authorList>
            <person name="Ban H."/>
            <person name="Sato S."/>
            <person name="Yoshikawa S."/>
            <person name="Yamada K."/>
            <person name="Nakamura Y."/>
            <person name="Ichinomiya M."/>
            <person name="Sato N."/>
            <person name="Blanc-Mathieu R."/>
            <person name="Endo H."/>
            <person name="Kuwata A."/>
            <person name="Ogata H."/>
        </authorList>
    </citation>
    <scope>NUCLEOTIDE SEQUENCE [LARGE SCALE GENOMIC DNA]</scope>
</reference>
<feature type="region of interest" description="Disordered" evidence="1">
    <location>
        <begin position="407"/>
        <end position="440"/>
    </location>
</feature>
<dbReference type="InterPro" id="IPR016024">
    <property type="entry name" value="ARM-type_fold"/>
</dbReference>
<evidence type="ECO:0000256" key="1">
    <source>
        <dbReference type="SAM" id="MobiDB-lite"/>
    </source>
</evidence>